<keyword evidence="9 13" id="KW-1133">Transmembrane helix</keyword>
<dbReference type="GO" id="GO:0020037">
    <property type="term" value="F:heme binding"/>
    <property type="evidence" value="ECO:0007669"/>
    <property type="project" value="TreeGrafter"/>
</dbReference>
<sequence length="184" mass="19996">MAEPRNRYSTVSLLFHWGIALAVLAQVLLIAASDASDGQPAAREFVGAHKALGLTILVATLARIGWRLANPAIPLPPGTPGWQKIAARANHVAFYVVLIGLPLGGWAASSAGGRDIDYFGLFNWPLLPLPLDRDLAGQFMDAHRAGVKLLYVLLALHVLAALKHQFLDRDNVLHRMIPLIPRRP</sequence>
<dbReference type="InterPro" id="IPR052168">
    <property type="entry name" value="Cytochrome_b561_oxidase"/>
</dbReference>
<proteinExistence type="inferred from homology"/>
<feature type="domain" description="Cytochrome b561 bacterial/Ni-hydrogenase" evidence="14">
    <location>
        <begin position="7"/>
        <end position="178"/>
    </location>
</feature>
<comment type="similarity">
    <text evidence="12">Belongs to the cytochrome b561 family.</text>
</comment>
<evidence type="ECO:0000256" key="6">
    <source>
        <dbReference type="ARBA" id="ARBA00022692"/>
    </source>
</evidence>
<evidence type="ECO:0000256" key="1">
    <source>
        <dbReference type="ARBA" id="ARBA00001970"/>
    </source>
</evidence>
<evidence type="ECO:0000256" key="5">
    <source>
        <dbReference type="ARBA" id="ARBA00022617"/>
    </source>
</evidence>
<dbReference type="Proteomes" id="UP000215595">
    <property type="component" value="Unassembled WGS sequence"/>
</dbReference>
<evidence type="ECO:0000259" key="14">
    <source>
        <dbReference type="Pfam" id="PF01292"/>
    </source>
</evidence>
<evidence type="ECO:0000256" key="4">
    <source>
        <dbReference type="ARBA" id="ARBA00022475"/>
    </source>
</evidence>
<evidence type="ECO:0000256" key="9">
    <source>
        <dbReference type="ARBA" id="ARBA00022989"/>
    </source>
</evidence>
<protein>
    <submittedName>
        <fullName evidence="15">Cytochrome b</fullName>
    </submittedName>
</protein>
<dbReference type="AlphaFoldDB" id="A0A258FKE8"/>
<dbReference type="Pfam" id="PF01292">
    <property type="entry name" value="Ni_hydr_CYTB"/>
    <property type="match status" value="1"/>
</dbReference>
<evidence type="ECO:0000256" key="11">
    <source>
        <dbReference type="ARBA" id="ARBA00023136"/>
    </source>
</evidence>
<dbReference type="SUPFAM" id="SSF81342">
    <property type="entry name" value="Transmembrane di-heme cytochromes"/>
    <property type="match status" value="1"/>
</dbReference>
<evidence type="ECO:0000256" key="10">
    <source>
        <dbReference type="ARBA" id="ARBA00023004"/>
    </source>
</evidence>
<gene>
    <name evidence="15" type="ORF">B7Z01_10525</name>
</gene>
<evidence type="ECO:0000256" key="3">
    <source>
        <dbReference type="ARBA" id="ARBA00022448"/>
    </source>
</evidence>
<dbReference type="PANTHER" id="PTHR30529:SF1">
    <property type="entry name" value="CYTOCHROME B561 HOMOLOG 2"/>
    <property type="match status" value="1"/>
</dbReference>
<dbReference type="GO" id="GO:0005886">
    <property type="term" value="C:plasma membrane"/>
    <property type="evidence" value="ECO:0007669"/>
    <property type="project" value="UniProtKB-SubCell"/>
</dbReference>
<feature type="transmembrane region" description="Helical" evidence="13">
    <location>
        <begin position="51"/>
        <end position="69"/>
    </location>
</feature>
<feature type="transmembrane region" description="Helical" evidence="13">
    <location>
        <begin position="89"/>
        <end position="108"/>
    </location>
</feature>
<dbReference type="PANTHER" id="PTHR30529">
    <property type="entry name" value="CYTOCHROME B561"/>
    <property type="match status" value="1"/>
</dbReference>
<comment type="cofactor">
    <cofactor evidence="1">
        <name>heme b</name>
        <dbReference type="ChEBI" id="CHEBI:60344"/>
    </cofactor>
</comment>
<keyword evidence="10" id="KW-0408">Iron</keyword>
<evidence type="ECO:0000256" key="13">
    <source>
        <dbReference type="SAM" id="Phobius"/>
    </source>
</evidence>
<dbReference type="GO" id="GO:0022904">
    <property type="term" value="P:respiratory electron transport chain"/>
    <property type="evidence" value="ECO:0007669"/>
    <property type="project" value="InterPro"/>
</dbReference>
<keyword evidence="11 13" id="KW-0472">Membrane</keyword>
<reference evidence="15 16" key="1">
    <citation type="submission" date="2017-03" db="EMBL/GenBank/DDBJ databases">
        <title>Lifting the veil on microbial sulfur biogeochemistry in mining wastewaters.</title>
        <authorList>
            <person name="Kantor R.S."/>
            <person name="Colenbrander Nelson T."/>
            <person name="Marshall S."/>
            <person name="Bennett D."/>
            <person name="Apte S."/>
            <person name="Camacho D."/>
            <person name="Thomas B.C."/>
            <person name="Warren L.A."/>
            <person name="Banfield J.F."/>
        </authorList>
    </citation>
    <scope>NUCLEOTIDE SEQUENCE [LARGE SCALE GENOMIC DNA]</scope>
    <source>
        <strain evidence="15">32-69-9</strain>
    </source>
</reference>
<keyword evidence="3" id="KW-0813">Transport</keyword>
<feature type="transmembrane region" description="Helical" evidence="13">
    <location>
        <begin position="12"/>
        <end position="31"/>
    </location>
</feature>
<keyword evidence="8" id="KW-0249">Electron transport</keyword>
<dbReference type="EMBL" id="NCEB01000020">
    <property type="protein sequence ID" value="OYX32796.1"/>
    <property type="molecule type" value="Genomic_DNA"/>
</dbReference>
<keyword evidence="4" id="KW-1003">Cell membrane</keyword>
<comment type="caution">
    <text evidence="15">The sequence shown here is derived from an EMBL/GenBank/DDBJ whole genome shotgun (WGS) entry which is preliminary data.</text>
</comment>
<dbReference type="GO" id="GO:0046872">
    <property type="term" value="F:metal ion binding"/>
    <property type="evidence" value="ECO:0007669"/>
    <property type="project" value="UniProtKB-KW"/>
</dbReference>
<evidence type="ECO:0000313" key="16">
    <source>
        <dbReference type="Proteomes" id="UP000215595"/>
    </source>
</evidence>
<keyword evidence="6 13" id="KW-0812">Transmembrane</keyword>
<name>A0A258FKE8_9CAUL</name>
<evidence type="ECO:0000256" key="7">
    <source>
        <dbReference type="ARBA" id="ARBA00022723"/>
    </source>
</evidence>
<evidence type="ECO:0000256" key="12">
    <source>
        <dbReference type="ARBA" id="ARBA00037975"/>
    </source>
</evidence>
<evidence type="ECO:0000256" key="2">
    <source>
        <dbReference type="ARBA" id="ARBA00004651"/>
    </source>
</evidence>
<dbReference type="InterPro" id="IPR011577">
    <property type="entry name" value="Cyt_b561_bac/Ni-Hgenase"/>
</dbReference>
<evidence type="ECO:0000313" key="15">
    <source>
        <dbReference type="EMBL" id="OYX32796.1"/>
    </source>
</evidence>
<keyword evidence="7" id="KW-0479">Metal-binding</keyword>
<keyword evidence="5" id="KW-0349">Heme</keyword>
<dbReference type="GO" id="GO:0009055">
    <property type="term" value="F:electron transfer activity"/>
    <property type="evidence" value="ECO:0007669"/>
    <property type="project" value="InterPro"/>
</dbReference>
<accession>A0A258FKE8</accession>
<dbReference type="InterPro" id="IPR016174">
    <property type="entry name" value="Di-haem_cyt_TM"/>
</dbReference>
<feature type="transmembrane region" description="Helical" evidence="13">
    <location>
        <begin position="149"/>
        <end position="167"/>
    </location>
</feature>
<organism evidence="15 16">
    <name type="scientific">Brevundimonas subvibrioides</name>
    <dbReference type="NCBI Taxonomy" id="74313"/>
    <lineage>
        <taxon>Bacteria</taxon>
        <taxon>Pseudomonadati</taxon>
        <taxon>Pseudomonadota</taxon>
        <taxon>Alphaproteobacteria</taxon>
        <taxon>Caulobacterales</taxon>
        <taxon>Caulobacteraceae</taxon>
        <taxon>Brevundimonas</taxon>
    </lineage>
</organism>
<comment type="subcellular location">
    <subcellularLocation>
        <location evidence="2">Cell membrane</location>
        <topology evidence="2">Multi-pass membrane protein</topology>
    </subcellularLocation>
</comment>
<evidence type="ECO:0000256" key="8">
    <source>
        <dbReference type="ARBA" id="ARBA00022982"/>
    </source>
</evidence>